<dbReference type="EMBL" id="QGLE01000014">
    <property type="protein sequence ID" value="PWR18495.1"/>
    <property type="molecule type" value="Genomic_DNA"/>
</dbReference>
<protein>
    <submittedName>
        <fullName evidence="2">Aryl-sulfate sulfotransferase</fullName>
    </submittedName>
</protein>
<feature type="domain" description="Ribbon-helix-helix" evidence="1">
    <location>
        <begin position="2"/>
        <end position="63"/>
    </location>
</feature>
<gene>
    <name evidence="2" type="ORF">DKG74_18930</name>
</gene>
<keyword evidence="2" id="KW-0808">Transferase</keyword>
<organism evidence="2 3">
    <name type="scientific">Zavarzinia aquatilis</name>
    <dbReference type="NCBI Taxonomy" id="2211142"/>
    <lineage>
        <taxon>Bacteria</taxon>
        <taxon>Pseudomonadati</taxon>
        <taxon>Pseudomonadota</taxon>
        <taxon>Alphaproteobacteria</taxon>
        <taxon>Rhodospirillales</taxon>
        <taxon>Zavarziniaceae</taxon>
        <taxon>Zavarzinia</taxon>
    </lineage>
</organism>
<dbReference type="InterPro" id="IPR038268">
    <property type="entry name" value="RHH_sf"/>
</dbReference>
<evidence type="ECO:0000313" key="2">
    <source>
        <dbReference type="EMBL" id="PWR18495.1"/>
    </source>
</evidence>
<dbReference type="RefSeq" id="WP_109907743.1">
    <property type="nucleotide sequence ID" value="NZ_QGLE01000014.1"/>
</dbReference>
<accession>A0A317E010</accession>
<evidence type="ECO:0000259" key="1">
    <source>
        <dbReference type="Pfam" id="PF13467"/>
    </source>
</evidence>
<evidence type="ECO:0000313" key="3">
    <source>
        <dbReference type="Proteomes" id="UP000245461"/>
    </source>
</evidence>
<name>A0A317E010_9PROT</name>
<dbReference type="Pfam" id="PF13467">
    <property type="entry name" value="RHH_4"/>
    <property type="match status" value="1"/>
</dbReference>
<dbReference type="OrthoDB" id="7477016at2"/>
<dbReference type="AlphaFoldDB" id="A0A317E010"/>
<keyword evidence="3" id="KW-1185">Reference proteome</keyword>
<comment type="caution">
    <text evidence="2">The sequence shown here is derived from an EMBL/GenBank/DDBJ whole genome shotgun (WGS) entry which is preliminary data.</text>
</comment>
<dbReference type="Gene3D" id="1.10.3990.20">
    <property type="entry name" value="protein bp1543"/>
    <property type="match status" value="1"/>
</dbReference>
<sequence length="77" mass="8328">MQKRSIEIAGHRTSVSLEDSFWQALSDYARQQGATINALVTEIDTGRDPDSNLSSAIRQFLLAAARAGRLPLPGGDD</sequence>
<reference evidence="2 3" key="1">
    <citation type="submission" date="2018-05" db="EMBL/GenBank/DDBJ databases">
        <title>Zavarzinia sp. HR-AS.</title>
        <authorList>
            <person name="Lee Y."/>
            <person name="Jeon C.O."/>
        </authorList>
    </citation>
    <scope>NUCLEOTIDE SEQUENCE [LARGE SCALE GENOMIC DNA]</scope>
    <source>
        <strain evidence="2 3">HR-AS</strain>
    </source>
</reference>
<dbReference type="InterPro" id="IPR027373">
    <property type="entry name" value="RHH_dom"/>
</dbReference>
<proteinExistence type="predicted"/>
<dbReference type="GO" id="GO:0016740">
    <property type="term" value="F:transferase activity"/>
    <property type="evidence" value="ECO:0007669"/>
    <property type="project" value="UniProtKB-KW"/>
</dbReference>
<dbReference type="Proteomes" id="UP000245461">
    <property type="component" value="Unassembled WGS sequence"/>
</dbReference>